<gene>
    <name evidence="5" type="ORF">A359_08230</name>
</gene>
<evidence type="ECO:0000313" key="5">
    <source>
        <dbReference type="EMBL" id="AFP85189.1"/>
    </source>
</evidence>
<dbReference type="Pfam" id="PF01026">
    <property type="entry name" value="TatD_DNase"/>
    <property type="match status" value="1"/>
</dbReference>
<feature type="binding site" evidence="4">
    <location>
        <position position="7"/>
    </location>
    <ligand>
        <name>a divalent metal cation</name>
        <dbReference type="ChEBI" id="CHEBI:60240"/>
        <label>1</label>
    </ligand>
</feature>
<name>J3Z4H2_9ENTR</name>
<dbReference type="PROSITE" id="PS01137">
    <property type="entry name" value="TATD_1"/>
    <property type="match status" value="1"/>
</dbReference>
<dbReference type="PANTHER" id="PTHR46124:SF2">
    <property type="entry name" value="D-AMINOACYL-TRNA DEACYLASE"/>
    <property type="match status" value="1"/>
</dbReference>
<dbReference type="CDD" id="cd01310">
    <property type="entry name" value="TatD_DNAse"/>
    <property type="match status" value="1"/>
</dbReference>
<evidence type="ECO:0000256" key="3">
    <source>
        <dbReference type="ARBA" id="ARBA00022801"/>
    </source>
</evidence>
<feature type="binding site" evidence="4">
    <location>
        <position position="155"/>
    </location>
    <ligand>
        <name>a divalent metal cation</name>
        <dbReference type="ChEBI" id="CHEBI:60240"/>
        <label>2</label>
    </ligand>
</feature>
<feature type="binding site" evidence="4">
    <location>
        <position position="9"/>
    </location>
    <ligand>
        <name>a divalent metal cation</name>
        <dbReference type="ChEBI" id="CHEBI:60240"/>
        <label>1</label>
    </ligand>
</feature>
<evidence type="ECO:0000256" key="4">
    <source>
        <dbReference type="PIRSR" id="PIRSR005902-1"/>
    </source>
</evidence>
<dbReference type="Proteomes" id="UP000003936">
    <property type="component" value="Chromosome"/>
</dbReference>
<evidence type="ECO:0000256" key="2">
    <source>
        <dbReference type="ARBA" id="ARBA00022723"/>
    </source>
</evidence>
<dbReference type="NCBIfam" id="TIGR00010">
    <property type="entry name" value="YchF/TatD family DNA exonuclease"/>
    <property type="match status" value="1"/>
</dbReference>
<dbReference type="GO" id="GO:0005829">
    <property type="term" value="C:cytosol"/>
    <property type="evidence" value="ECO:0007669"/>
    <property type="project" value="TreeGrafter"/>
</dbReference>
<dbReference type="OrthoDB" id="9810005at2"/>
<dbReference type="RefSeq" id="WP_014888486.1">
    <property type="nucleotide sequence ID" value="NC_018419.1"/>
</dbReference>
<dbReference type="GO" id="GO:0046872">
    <property type="term" value="F:metal ion binding"/>
    <property type="evidence" value="ECO:0007669"/>
    <property type="project" value="UniProtKB-KW"/>
</dbReference>
<dbReference type="HOGENOM" id="CLU_031506_4_0_6"/>
<dbReference type="GO" id="GO:0004536">
    <property type="term" value="F:DNA nuclease activity"/>
    <property type="evidence" value="ECO:0007669"/>
    <property type="project" value="InterPro"/>
</dbReference>
<sequence length="265" mass="29998">MFLVDSHCHLDSLDYQVLHRDISDVATKARARDVKLMLAVCTTLPGFHAMTSMIGCRDDVLFSCGIHPLHIDTPEDFNKLQSLAEKTGVVALGETGLDYHYQEYNKVQQQAMFREHIRVGLSLNKPVIVHSRSAFEDTLVILREEKARDCGGVLHCFTEDRTASKALLDMGFYISFSGIITFRTAEELRQTARYVPLDRLLVETDSPYLAPLPYRGKENQPAYLRDIAECIATLKGVSLTQLADATTDNFGRLFHVEMQHYLDTR</sequence>
<organism evidence="5 6">
    <name type="scientific">secondary endosymbiont of Ctenarytaina eucalypti</name>
    <dbReference type="NCBI Taxonomy" id="1199245"/>
    <lineage>
        <taxon>Bacteria</taxon>
        <taxon>Pseudomonadati</taxon>
        <taxon>Pseudomonadota</taxon>
        <taxon>Gammaproteobacteria</taxon>
        <taxon>Enterobacterales</taxon>
        <taxon>Enterobacteriaceae</taxon>
        <taxon>aphid secondary symbionts</taxon>
    </lineage>
</organism>
<dbReference type="KEGG" id="sect:A359_08230"/>
<proteinExistence type="inferred from homology"/>
<dbReference type="PIRSF" id="PIRSF005902">
    <property type="entry name" value="DNase_TatD"/>
    <property type="match status" value="1"/>
</dbReference>
<feature type="binding site" evidence="4">
    <location>
        <position position="130"/>
    </location>
    <ligand>
        <name>a divalent metal cation</name>
        <dbReference type="ChEBI" id="CHEBI:60240"/>
        <label>2</label>
    </ligand>
</feature>
<dbReference type="SUPFAM" id="SSF51556">
    <property type="entry name" value="Metallo-dependent hydrolases"/>
    <property type="match status" value="1"/>
</dbReference>
<dbReference type="PANTHER" id="PTHR46124">
    <property type="entry name" value="D-AMINOACYL-TRNA DEACYLASE"/>
    <property type="match status" value="1"/>
</dbReference>
<accession>J3Z4H2</accession>
<dbReference type="PATRIC" id="fig|1199245.3.peg.942"/>
<dbReference type="EMBL" id="CP003546">
    <property type="protein sequence ID" value="AFP85189.1"/>
    <property type="molecule type" value="Genomic_DNA"/>
</dbReference>
<dbReference type="Gene3D" id="3.20.20.140">
    <property type="entry name" value="Metal-dependent hydrolases"/>
    <property type="match status" value="1"/>
</dbReference>
<dbReference type="AlphaFoldDB" id="J3Z4H2"/>
<dbReference type="NCBIfam" id="NF008075">
    <property type="entry name" value="PRK10812.1"/>
    <property type="match status" value="1"/>
</dbReference>
<dbReference type="InterPro" id="IPR032466">
    <property type="entry name" value="Metal_Hydrolase"/>
</dbReference>
<feature type="binding site" evidence="4">
    <location>
        <position position="205"/>
    </location>
    <ligand>
        <name>a divalent metal cation</name>
        <dbReference type="ChEBI" id="CHEBI:60240"/>
        <label>1</label>
    </ligand>
</feature>
<dbReference type="InterPro" id="IPR001130">
    <property type="entry name" value="TatD-like"/>
</dbReference>
<feature type="binding site" evidence="4">
    <location>
        <position position="94"/>
    </location>
    <ligand>
        <name>a divalent metal cation</name>
        <dbReference type="ChEBI" id="CHEBI:60240"/>
        <label>1</label>
    </ligand>
</feature>
<dbReference type="InterPro" id="IPR015991">
    <property type="entry name" value="TatD/YcfH-like"/>
</dbReference>
<dbReference type="STRING" id="1199245.A359_08230"/>
<dbReference type="FunFam" id="3.20.20.140:FF:000005">
    <property type="entry name" value="TatD family hydrolase"/>
    <property type="match status" value="1"/>
</dbReference>
<comment type="similarity">
    <text evidence="1">Belongs to the metallo-dependent hydrolases superfamily. TatD-type hydrolase family.</text>
</comment>
<dbReference type="PROSITE" id="PS01090">
    <property type="entry name" value="TATD_2"/>
    <property type="match status" value="1"/>
</dbReference>
<keyword evidence="2 4" id="KW-0479">Metal-binding</keyword>
<dbReference type="InterPro" id="IPR018228">
    <property type="entry name" value="DNase_TatD-rel_CS"/>
</dbReference>
<evidence type="ECO:0000313" key="6">
    <source>
        <dbReference type="Proteomes" id="UP000003936"/>
    </source>
</evidence>
<reference evidence="5 6" key="1">
    <citation type="journal article" date="2012" name="Mol. Biol. Evol.">
        <title>Genome reduction and co-evolution between the primary and secondary bacterial symbionts of psyllids.</title>
        <authorList>
            <person name="Sloan D.B."/>
            <person name="Moran N.A."/>
        </authorList>
    </citation>
    <scope>NUCLEOTIDE SEQUENCE [LARGE SCALE GENOMIC DNA]</scope>
    <source>
        <strain evidence="5">Ceuc_S</strain>
    </source>
</reference>
<evidence type="ECO:0000256" key="1">
    <source>
        <dbReference type="ARBA" id="ARBA00009275"/>
    </source>
</evidence>
<keyword evidence="3 5" id="KW-0378">Hydrolase</keyword>
<protein>
    <submittedName>
        <fullName evidence="5">Hydrolase, TatD family</fullName>
    </submittedName>
</protein>
<dbReference type="PROSITE" id="PS01091">
    <property type="entry name" value="TATD_3"/>
    <property type="match status" value="1"/>
</dbReference>
<keyword evidence="6" id="KW-1185">Reference proteome</keyword>
<dbReference type="GO" id="GO:0016788">
    <property type="term" value="F:hydrolase activity, acting on ester bonds"/>
    <property type="evidence" value="ECO:0007669"/>
    <property type="project" value="InterPro"/>
</dbReference>